<dbReference type="SUPFAM" id="SSF56349">
    <property type="entry name" value="DNA breaking-rejoining enzymes"/>
    <property type="match status" value="1"/>
</dbReference>
<keyword evidence="4" id="KW-1185">Reference proteome</keyword>
<dbReference type="InterPro" id="IPR011010">
    <property type="entry name" value="DNA_brk_join_enz"/>
</dbReference>
<evidence type="ECO:0000256" key="1">
    <source>
        <dbReference type="ARBA" id="ARBA00023172"/>
    </source>
</evidence>
<dbReference type="InterPro" id="IPR013762">
    <property type="entry name" value="Integrase-like_cat_sf"/>
</dbReference>
<proteinExistence type="predicted"/>
<evidence type="ECO:0000313" key="4">
    <source>
        <dbReference type="Proteomes" id="UP000694501"/>
    </source>
</evidence>
<accession>A0A949N9J1</accession>
<reference evidence="3" key="1">
    <citation type="submission" date="2021-06" db="EMBL/GenBank/DDBJ databases">
        <title>Sequencing of actinobacteria type strains.</title>
        <authorList>
            <person name="Nguyen G.-S."/>
            <person name="Wentzel A."/>
        </authorList>
    </citation>
    <scope>NUCLEOTIDE SEQUENCE</scope>
    <source>
        <strain evidence="3">P38-E01</strain>
    </source>
</reference>
<dbReference type="Proteomes" id="UP000694501">
    <property type="component" value="Unassembled WGS sequence"/>
</dbReference>
<dbReference type="GO" id="GO:0006310">
    <property type="term" value="P:DNA recombination"/>
    <property type="evidence" value="ECO:0007669"/>
    <property type="project" value="UniProtKB-KW"/>
</dbReference>
<dbReference type="EMBL" id="JAELVF020000001">
    <property type="protein sequence ID" value="MBU7598953.1"/>
    <property type="molecule type" value="Genomic_DNA"/>
</dbReference>
<dbReference type="GO" id="GO:0015074">
    <property type="term" value="P:DNA integration"/>
    <property type="evidence" value="ECO:0007669"/>
    <property type="project" value="InterPro"/>
</dbReference>
<evidence type="ECO:0000259" key="2">
    <source>
        <dbReference type="PROSITE" id="PS51898"/>
    </source>
</evidence>
<dbReference type="Gene3D" id="1.10.443.10">
    <property type="entry name" value="Intergrase catalytic core"/>
    <property type="match status" value="1"/>
</dbReference>
<comment type="caution">
    <text evidence="3">The sequence shown here is derived from an EMBL/GenBank/DDBJ whole genome shotgun (WGS) entry which is preliminary data.</text>
</comment>
<dbReference type="PANTHER" id="PTHR30349:SF64">
    <property type="entry name" value="PROPHAGE INTEGRASE INTD-RELATED"/>
    <property type="match status" value="1"/>
</dbReference>
<gene>
    <name evidence="3" type="ORF">JGS22_015375</name>
</gene>
<protein>
    <submittedName>
        <fullName evidence="3">Tyrosine-type recombinase/integrase</fullName>
    </submittedName>
</protein>
<dbReference type="InterPro" id="IPR050090">
    <property type="entry name" value="Tyrosine_recombinase_XerCD"/>
</dbReference>
<organism evidence="3 4">
    <name type="scientific">Streptomyces tardus</name>
    <dbReference type="NCBI Taxonomy" id="2780544"/>
    <lineage>
        <taxon>Bacteria</taxon>
        <taxon>Bacillati</taxon>
        <taxon>Actinomycetota</taxon>
        <taxon>Actinomycetes</taxon>
        <taxon>Kitasatosporales</taxon>
        <taxon>Streptomycetaceae</taxon>
        <taxon>Streptomyces</taxon>
    </lineage>
</organism>
<name>A0A949N9J1_9ACTN</name>
<feature type="domain" description="Tyr recombinase" evidence="2">
    <location>
        <begin position="241"/>
        <end position="453"/>
    </location>
</feature>
<dbReference type="PROSITE" id="PS51898">
    <property type="entry name" value="TYR_RECOMBINASE"/>
    <property type="match status" value="1"/>
</dbReference>
<dbReference type="RefSeq" id="WP_211042405.1">
    <property type="nucleotide sequence ID" value="NZ_JAELVF020000001.1"/>
</dbReference>
<dbReference type="AlphaFoldDB" id="A0A949N9J1"/>
<dbReference type="GO" id="GO:0003677">
    <property type="term" value="F:DNA binding"/>
    <property type="evidence" value="ECO:0007669"/>
    <property type="project" value="InterPro"/>
</dbReference>
<evidence type="ECO:0000313" key="3">
    <source>
        <dbReference type="EMBL" id="MBU7598953.1"/>
    </source>
</evidence>
<dbReference type="Pfam" id="PF00589">
    <property type="entry name" value="Phage_integrase"/>
    <property type="match status" value="1"/>
</dbReference>
<dbReference type="InterPro" id="IPR002104">
    <property type="entry name" value="Integrase_catalytic"/>
</dbReference>
<sequence length="465" mass="52495">MTSEGSLNVRFYSIETNKRVKGKSYTVRWKVAHRKHSKTYKNFVAADDERSKLLEAHRRRELFDIETGFPVSWTSKAAEMTWFQFAVEYVDWKWPRSSGNTRKNMAKALTTVTIALLRTPMPAHFDPVKVRRALREYAFNVNRRCDPGKPVPSEVQSILDWFKRNSQPMSAWEKTENVDKVIAALGALLDGTPAAASSVTRNDRIMNLVMGYAIRRNYLTINPLPKGKGERSAPRVAQAIDKRCLLSRDLVARMLDWIGERPRRGRLYQAFFATLYYAGLRPEEAVGLRVGDAALPSTGWGEFLVHEAQPEVGSQWTDTGEVHEGRGLKGRGEGDTRTVPIHPSLVVILRGAIQKYDLKPTDLLFPGEKGDMLAGSVFRRVWAKARKQVLPEPELKSPTGRRVYDLRHTCLTTWLNSGIPAAEVADWAGNSVQVLLATYARCIVGQRDDYLKRTEEGQDLPQVAA</sequence>
<dbReference type="PANTHER" id="PTHR30349">
    <property type="entry name" value="PHAGE INTEGRASE-RELATED"/>
    <property type="match status" value="1"/>
</dbReference>
<keyword evidence="1" id="KW-0233">DNA recombination</keyword>